<feature type="compositionally biased region" description="Low complexity" evidence="1">
    <location>
        <begin position="409"/>
        <end position="422"/>
    </location>
</feature>
<dbReference type="EMBL" id="JABBFX010000002">
    <property type="protein sequence ID" value="NML46865.1"/>
    <property type="molecule type" value="Genomic_DNA"/>
</dbReference>
<dbReference type="Proteomes" id="UP000541185">
    <property type="component" value="Unassembled WGS sequence"/>
</dbReference>
<keyword evidence="2" id="KW-0732">Signal</keyword>
<protein>
    <submittedName>
        <fullName evidence="4">Fimbrial protein FimV</fullName>
    </submittedName>
</protein>
<dbReference type="InterPro" id="IPR057840">
    <property type="entry name" value="FimV_N"/>
</dbReference>
<dbReference type="InterPro" id="IPR020011">
    <property type="entry name" value="FimV_C"/>
</dbReference>
<comment type="caution">
    <text evidence="4">The sequence shown here is derived from an EMBL/GenBank/DDBJ whole genome shotgun (WGS) entry which is preliminary data.</text>
</comment>
<dbReference type="Pfam" id="PF25800">
    <property type="entry name" value="FimV_N"/>
    <property type="match status" value="1"/>
</dbReference>
<evidence type="ECO:0000256" key="2">
    <source>
        <dbReference type="SAM" id="SignalP"/>
    </source>
</evidence>
<feature type="region of interest" description="Disordered" evidence="1">
    <location>
        <begin position="305"/>
        <end position="351"/>
    </location>
</feature>
<accession>A0A848H7U4</accession>
<feature type="region of interest" description="Disordered" evidence="1">
    <location>
        <begin position="378"/>
        <end position="422"/>
    </location>
</feature>
<name>A0A848H7U4_9BURK</name>
<organism evidence="4 5">
    <name type="scientific">Ramlibacter agri</name>
    <dbReference type="NCBI Taxonomy" id="2728837"/>
    <lineage>
        <taxon>Bacteria</taxon>
        <taxon>Pseudomonadati</taxon>
        <taxon>Pseudomonadota</taxon>
        <taxon>Betaproteobacteria</taxon>
        <taxon>Burkholderiales</taxon>
        <taxon>Comamonadaceae</taxon>
        <taxon>Ramlibacter</taxon>
    </lineage>
</organism>
<feature type="region of interest" description="Disordered" evidence="1">
    <location>
        <begin position="837"/>
        <end position="898"/>
    </location>
</feature>
<gene>
    <name evidence="4" type="ORF">HHL11_24180</name>
</gene>
<feature type="compositionally biased region" description="Low complexity" evidence="1">
    <location>
        <begin position="866"/>
        <end position="877"/>
    </location>
</feature>
<sequence length="970" mass="96280">MMSMPKARLSALALAAALTLTFAPDALALALGRVTVQSALGEPLRADIDLPEITAEEVSSLKANIAPVTVFQSRGVDLSPSLQGVNITLQRRPNGSYFLRLAGDRPTTDPFVDVILEASWSSGRIQRDFTLLLDPPSQRQPAAPLQAQVAPAPSRGTAPAAGTPLPPAARPAPAAPAPRAGTGTASSTPSPAPAPRAATTPAPSTGGGGGEGKKVTVQAGDTAGKIASANKPASISLDQMLVALLRSNPDAFVDGNVNRLKAGAVLDMPSNEQASQVQPTDAHQTLVAQSRDFNEFRHRLAEGLPAAKTPAAQREASGRVQAQVEDKKAQTGSPDKLTLSKGAVAGKGSADRIAKERAAQDASNRVAELNKNIQDLNRLTGTTPGAAPGGAGAKSGPGVTVPAGVATNARPASAPGATTPAGRAASAPVLAAATPAAHPASVAAAATPAKPASVASAAAVTPAAPASAPAAAPAPAPAAAAVTSAASAPSAPATSAASAPVAAASAPAAGEATPVAAAPAPAPAPAPKPVAKKAPSPPPPPEPSFLEDVLDNPLVPALGVGLLAVLLGLGFYKMRQKRKTAAVDSSFLESRLQPDSFFGASGGQRIDTAEANNPTGSSMVYSPSQLDAAGDVDPVAEADVYLAYGRDLQAEEILKEALRINPQRVAIHAKLLEIYAKRRDAKAFETVAAEAYNLTHGTGPEWDHITELGRELDASNPMYRPGGEPGAGAAAAAAAATAGAAAFGSTQPISAAPAPQAAAPAGDLDLDLDFSLGDEPAAPAPAPVAAAPALVARPAPAPAPAEVPPLEMDFGMPPAAPAPALEPVRLDAPGLTLDENSLNFEPSPAPAPAPKAAPAPAPADGLMEFDLGSLSLDLPGSAPAPAPAPAAAAPKAPPAAAPAMPALEPLPVMDLGGSPDVGAADSPLATKLALAEEFNAIGDADGARSLAEEVLAEASGDLKSRAQKLLAEIG</sequence>
<dbReference type="Gene3D" id="1.20.58.2200">
    <property type="match status" value="1"/>
</dbReference>
<dbReference type="PANTHER" id="PTHR48148">
    <property type="entry name" value="KERATINOCYTE PROLINE-RICH PROTEIN"/>
    <property type="match status" value="1"/>
</dbReference>
<dbReference type="PANTHER" id="PTHR48148:SF3">
    <property type="entry name" value="KERATINOCYTE PROLINE-RICH PROTEIN"/>
    <property type="match status" value="1"/>
</dbReference>
<evidence type="ECO:0000313" key="5">
    <source>
        <dbReference type="Proteomes" id="UP000541185"/>
    </source>
</evidence>
<feature type="region of interest" description="Disordered" evidence="1">
    <location>
        <begin position="516"/>
        <end position="547"/>
    </location>
</feature>
<feature type="signal peptide" evidence="2">
    <location>
        <begin position="1"/>
        <end position="28"/>
    </location>
</feature>
<feature type="compositionally biased region" description="Low complexity" evidence="1">
    <location>
        <begin position="177"/>
        <end position="204"/>
    </location>
</feature>
<feature type="compositionally biased region" description="Low complexity" evidence="1">
    <location>
        <begin position="135"/>
        <end position="163"/>
    </location>
</feature>
<keyword evidence="5" id="KW-1185">Reference proteome</keyword>
<reference evidence="4 5" key="1">
    <citation type="submission" date="2020-04" db="EMBL/GenBank/DDBJ databases">
        <title>Ramlibacter sp. G-1-2-2 isolated from soil.</title>
        <authorList>
            <person name="Dahal R.H."/>
        </authorList>
    </citation>
    <scope>NUCLEOTIDE SEQUENCE [LARGE SCALE GENOMIC DNA]</scope>
    <source>
        <strain evidence="4 5">G-1-2-2</strain>
    </source>
</reference>
<feature type="domain" description="FimV N-terminal" evidence="3">
    <location>
        <begin position="29"/>
        <end position="136"/>
    </location>
</feature>
<feature type="chain" id="PRO_5032854920" evidence="2">
    <location>
        <begin position="29"/>
        <end position="970"/>
    </location>
</feature>
<feature type="compositionally biased region" description="Pro residues" evidence="1">
    <location>
        <begin position="164"/>
        <end position="176"/>
    </location>
</feature>
<evidence type="ECO:0000313" key="4">
    <source>
        <dbReference type="EMBL" id="NML46865.1"/>
    </source>
</evidence>
<dbReference type="AlphaFoldDB" id="A0A848H7U4"/>
<evidence type="ECO:0000256" key="1">
    <source>
        <dbReference type="SAM" id="MobiDB-lite"/>
    </source>
</evidence>
<evidence type="ECO:0000259" key="3">
    <source>
        <dbReference type="Pfam" id="PF25800"/>
    </source>
</evidence>
<dbReference type="InterPro" id="IPR020012">
    <property type="entry name" value="LysM_FimV"/>
</dbReference>
<dbReference type="NCBIfam" id="TIGR03504">
    <property type="entry name" value="FimV_Cterm"/>
    <property type="match status" value="1"/>
</dbReference>
<feature type="compositionally biased region" description="Pro residues" evidence="1">
    <location>
        <begin position="843"/>
        <end position="857"/>
    </location>
</feature>
<dbReference type="InterPro" id="IPR038440">
    <property type="entry name" value="FimV_C_sf"/>
</dbReference>
<dbReference type="NCBIfam" id="TIGR03505">
    <property type="entry name" value="FimV_core"/>
    <property type="match status" value="1"/>
</dbReference>
<feature type="region of interest" description="Disordered" evidence="1">
    <location>
        <begin position="134"/>
        <end position="216"/>
    </location>
</feature>
<proteinExistence type="predicted"/>